<keyword evidence="4" id="KW-1185">Reference proteome</keyword>
<evidence type="ECO:0000256" key="2">
    <source>
        <dbReference type="SAM" id="MobiDB-lite"/>
    </source>
</evidence>
<feature type="compositionally biased region" description="Polar residues" evidence="2">
    <location>
        <begin position="7"/>
        <end position="22"/>
    </location>
</feature>
<dbReference type="AlphaFoldDB" id="S8F221"/>
<proteinExistence type="predicted"/>
<dbReference type="STRING" id="743788.S8F221"/>
<organism evidence="3 4">
    <name type="scientific">Fomitopsis schrenkii</name>
    <name type="common">Brown rot fungus</name>
    <dbReference type="NCBI Taxonomy" id="2126942"/>
    <lineage>
        <taxon>Eukaryota</taxon>
        <taxon>Fungi</taxon>
        <taxon>Dikarya</taxon>
        <taxon>Basidiomycota</taxon>
        <taxon>Agaricomycotina</taxon>
        <taxon>Agaricomycetes</taxon>
        <taxon>Polyporales</taxon>
        <taxon>Fomitopsis</taxon>
    </lineage>
</organism>
<evidence type="ECO:0000313" key="4">
    <source>
        <dbReference type="Proteomes" id="UP000015241"/>
    </source>
</evidence>
<protein>
    <submittedName>
        <fullName evidence="3">Uncharacterized protein</fullName>
    </submittedName>
</protein>
<accession>S8F221</accession>
<sequence length="193" mass="22637">MLPFSASYPTNRQFRVSMGSEQSKSESERTENRNDYDMKEKLRELEEHVKDQKRFIMMMILMELVEKRGRDGRRNTEDDTERREGAAAREEVLIVRELKESAKAAEEAKHRCEEIRKEAEEKVATAQTRERDARAALKKAEHELCAANEAREEAERNLRNGIRPIIIPTQEQWEATKRRLHYRQGFLHIAVAG</sequence>
<gene>
    <name evidence="3" type="ORF">FOMPIDRAFT_1056348</name>
</gene>
<dbReference type="OrthoDB" id="422720at2759"/>
<evidence type="ECO:0000256" key="1">
    <source>
        <dbReference type="SAM" id="Coils"/>
    </source>
</evidence>
<dbReference type="HOGENOM" id="CLU_1411923_0_0_1"/>
<feature type="non-terminal residue" evidence="3">
    <location>
        <position position="193"/>
    </location>
</feature>
<dbReference type="EMBL" id="KE504305">
    <property type="protein sequence ID" value="EPS93044.1"/>
    <property type="molecule type" value="Genomic_DNA"/>
</dbReference>
<keyword evidence="1" id="KW-0175">Coiled coil</keyword>
<feature type="coiled-coil region" evidence="1">
    <location>
        <begin position="95"/>
        <end position="157"/>
    </location>
</feature>
<feature type="region of interest" description="Disordered" evidence="2">
    <location>
        <begin position="1"/>
        <end position="38"/>
    </location>
</feature>
<reference evidence="3 4" key="1">
    <citation type="journal article" date="2012" name="Science">
        <title>The Paleozoic origin of enzymatic lignin decomposition reconstructed from 31 fungal genomes.</title>
        <authorList>
            <person name="Floudas D."/>
            <person name="Binder M."/>
            <person name="Riley R."/>
            <person name="Barry K."/>
            <person name="Blanchette R.A."/>
            <person name="Henrissat B."/>
            <person name="Martinez A.T."/>
            <person name="Otillar R."/>
            <person name="Spatafora J.W."/>
            <person name="Yadav J.S."/>
            <person name="Aerts A."/>
            <person name="Benoit I."/>
            <person name="Boyd A."/>
            <person name="Carlson A."/>
            <person name="Copeland A."/>
            <person name="Coutinho P.M."/>
            <person name="de Vries R.P."/>
            <person name="Ferreira P."/>
            <person name="Findley K."/>
            <person name="Foster B."/>
            <person name="Gaskell J."/>
            <person name="Glotzer D."/>
            <person name="Gorecki P."/>
            <person name="Heitman J."/>
            <person name="Hesse C."/>
            <person name="Hori C."/>
            <person name="Igarashi K."/>
            <person name="Jurgens J.A."/>
            <person name="Kallen N."/>
            <person name="Kersten P."/>
            <person name="Kohler A."/>
            <person name="Kuees U."/>
            <person name="Kumar T.K.A."/>
            <person name="Kuo A."/>
            <person name="LaButti K."/>
            <person name="Larrondo L.F."/>
            <person name="Lindquist E."/>
            <person name="Ling A."/>
            <person name="Lombard V."/>
            <person name="Lucas S."/>
            <person name="Lundell T."/>
            <person name="Martin R."/>
            <person name="McLaughlin D.J."/>
            <person name="Morgenstern I."/>
            <person name="Morin E."/>
            <person name="Murat C."/>
            <person name="Nagy L.G."/>
            <person name="Nolan M."/>
            <person name="Ohm R.A."/>
            <person name="Patyshakuliyeva A."/>
            <person name="Rokas A."/>
            <person name="Ruiz-Duenas F.J."/>
            <person name="Sabat G."/>
            <person name="Salamov A."/>
            <person name="Samejima M."/>
            <person name="Schmutz J."/>
            <person name="Slot J.C."/>
            <person name="St John F."/>
            <person name="Stenlid J."/>
            <person name="Sun H."/>
            <person name="Sun S."/>
            <person name="Syed K."/>
            <person name="Tsang A."/>
            <person name="Wiebenga A."/>
            <person name="Young D."/>
            <person name="Pisabarro A."/>
            <person name="Eastwood D.C."/>
            <person name="Martin F."/>
            <person name="Cullen D."/>
            <person name="Grigoriev I.V."/>
            <person name="Hibbett D.S."/>
        </authorList>
    </citation>
    <scope>NUCLEOTIDE SEQUENCE</scope>
    <source>
        <strain evidence="4">FP-58527</strain>
    </source>
</reference>
<feature type="compositionally biased region" description="Basic and acidic residues" evidence="2">
    <location>
        <begin position="23"/>
        <end position="38"/>
    </location>
</feature>
<dbReference type="Proteomes" id="UP000015241">
    <property type="component" value="Unassembled WGS sequence"/>
</dbReference>
<evidence type="ECO:0000313" key="3">
    <source>
        <dbReference type="EMBL" id="EPS93044.1"/>
    </source>
</evidence>
<dbReference type="InParanoid" id="S8F221"/>
<name>S8F221_FOMSC</name>